<proteinExistence type="predicted"/>
<accession>A0A9P4IJM5</accession>
<feature type="transmembrane region" description="Helical" evidence="1">
    <location>
        <begin position="239"/>
        <end position="258"/>
    </location>
</feature>
<keyword evidence="1" id="KW-1133">Transmembrane helix</keyword>
<gene>
    <name evidence="2" type="ORF">NA57DRAFT_25849</name>
</gene>
<dbReference type="OrthoDB" id="5402974at2759"/>
<feature type="transmembrane region" description="Helical" evidence="1">
    <location>
        <begin position="148"/>
        <end position="166"/>
    </location>
</feature>
<dbReference type="PANTHER" id="PTHR31970:SF9">
    <property type="entry name" value="MOLYBDATE TRANSPORTER 2"/>
    <property type="match status" value="1"/>
</dbReference>
<keyword evidence="3" id="KW-1185">Reference proteome</keyword>
<feature type="transmembrane region" description="Helical" evidence="1">
    <location>
        <begin position="123"/>
        <end position="141"/>
    </location>
</feature>
<dbReference type="PANTHER" id="PTHR31970">
    <property type="match status" value="1"/>
</dbReference>
<dbReference type="InterPro" id="IPR031563">
    <property type="entry name" value="MOT1/MOT2"/>
</dbReference>
<feature type="transmembrane region" description="Helical" evidence="1">
    <location>
        <begin position="57"/>
        <end position="81"/>
    </location>
</feature>
<sequence>LLALTLTHSILLAPTLLFTGAANVLTGLLFGVPLPVQPMKAIAAVAIAKSYGVEETMASGLSMAIAVGVLTITGLLGWGLMRWVPVPVVKGIQMGAGLSLCLSAGEKMLVPLGWRGTWWGDNLIWAIVATLVVLASEVGSLRGGASRIPAALVIFVAGLLLAFIRLHTNTDSSSFENGPAILSERFDHLPSWPRPSVFADTLSTALGQLPLTTLNSILAVTHLASDLYPSGFPPAPSPGALGFSISIMNFLGCIFGAMPACHGSGGLAGQHKFGARSGASVIVLGIVKILLGVVALAASRGEQSMVRVLEVFPKGLLGVMVIAAGVELAKVGGTVNDGARDLWEEADAEEGSREDADGVLENGISLAGKRRKLKELTDRERKERIAVMVVTVATLLAFKNDGVGFVVGMVWHWGIRLPGVWMRWR</sequence>
<feature type="transmembrane region" description="Helical" evidence="1">
    <location>
        <begin position="279"/>
        <end position="299"/>
    </location>
</feature>
<protein>
    <recommendedName>
        <fullName evidence="4">Sulfate transporter</fullName>
    </recommendedName>
</protein>
<reference evidence="2" key="1">
    <citation type="journal article" date="2020" name="Stud. Mycol.">
        <title>101 Dothideomycetes genomes: a test case for predicting lifestyles and emergence of pathogens.</title>
        <authorList>
            <person name="Haridas S."/>
            <person name="Albert R."/>
            <person name="Binder M."/>
            <person name="Bloem J."/>
            <person name="Labutti K."/>
            <person name="Salamov A."/>
            <person name="Andreopoulos B."/>
            <person name="Baker S."/>
            <person name="Barry K."/>
            <person name="Bills G."/>
            <person name="Bluhm B."/>
            <person name="Cannon C."/>
            <person name="Castanera R."/>
            <person name="Culley D."/>
            <person name="Daum C."/>
            <person name="Ezra D."/>
            <person name="Gonzalez J."/>
            <person name="Henrissat B."/>
            <person name="Kuo A."/>
            <person name="Liang C."/>
            <person name="Lipzen A."/>
            <person name="Lutzoni F."/>
            <person name="Magnuson J."/>
            <person name="Mondo S."/>
            <person name="Nolan M."/>
            <person name="Ohm R."/>
            <person name="Pangilinan J."/>
            <person name="Park H.-J."/>
            <person name="Ramirez L."/>
            <person name="Alfaro M."/>
            <person name="Sun H."/>
            <person name="Tritt A."/>
            <person name="Yoshinaga Y."/>
            <person name="Zwiers L.-H."/>
            <person name="Turgeon B."/>
            <person name="Goodwin S."/>
            <person name="Spatafora J."/>
            <person name="Crous P."/>
            <person name="Grigoriev I."/>
        </authorList>
    </citation>
    <scope>NUCLEOTIDE SEQUENCE</scope>
    <source>
        <strain evidence="2">CBS 133067</strain>
    </source>
</reference>
<evidence type="ECO:0000313" key="3">
    <source>
        <dbReference type="Proteomes" id="UP000799772"/>
    </source>
</evidence>
<evidence type="ECO:0008006" key="4">
    <source>
        <dbReference type="Google" id="ProtNLM"/>
    </source>
</evidence>
<name>A0A9P4IJM5_9PEZI</name>
<dbReference type="AlphaFoldDB" id="A0A9P4IJM5"/>
<feature type="transmembrane region" description="Helical" evidence="1">
    <location>
        <begin position="12"/>
        <end position="36"/>
    </location>
</feature>
<evidence type="ECO:0000313" key="2">
    <source>
        <dbReference type="EMBL" id="KAF2099722.1"/>
    </source>
</evidence>
<dbReference type="GO" id="GO:0015098">
    <property type="term" value="F:molybdate ion transmembrane transporter activity"/>
    <property type="evidence" value="ECO:0007669"/>
    <property type="project" value="InterPro"/>
</dbReference>
<organism evidence="2 3">
    <name type="scientific">Rhizodiscina lignyota</name>
    <dbReference type="NCBI Taxonomy" id="1504668"/>
    <lineage>
        <taxon>Eukaryota</taxon>
        <taxon>Fungi</taxon>
        <taxon>Dikarya</taxon>
        <taxon>Ascomycota</taxon>
        <taxon>Pezizomycotina</taxon>
        <taxon>Dothideomycetes</taxon>
        <taxon>Pleosporomycetidae</taxon>
        <taxon>Aulographales</taxon>
        <taxon>Rhizodiscinaceae</taxon>
        <taxon>Rhizodiscina</taxon>
    </lineage>
</organism>
<dbReference type="Pfam" id="PF16983">
    <property type="entry name" value="MFS_MOT1"/>
    <property type="match status" value="2"/>
</dbReference>
<dbReference type="EMBL" id="ML978125">
    <property type="protein sequence ID" value="KAF2099722.1"/>
    <property type="molecule type" value="Genomic_DNA"/>
</dbReference>
<evidence type="ECO:0000256" key="1">
    <source>
        <dbReference type="SAM" id="Phobius"/>
    </source>
</evidence>
<feature type="non-terminal residue" evidence="2">
    <location>
        <position position="425"/>
    </location>
</feature>
<comment type="caution">
    <text evidence="2">The sequence shown here is derived from an EMBL/GenBank/DDBJ whole genome shotgun (WGS) entry which is preliminary data.</text>
</comment>
<feature type="non-terminal residue" evidence="2">
    <location>
        <position position="1"/>
    </location>
</feature>
<dbReference type="Proteomes" id="UP000799772">
    <property type="component" value="Unassembled WGS sequence"/>
</dbReference>
<keyword evidence="1" id="KW-0812">Transmembrane</keyword>
<keyword evidence="1" id="KW-0472">Membrane</keyword>